<feature type="transmembrane region" description="Helical" evidence="1">
    <location>
        <begin position="466"/>
        <end position="489"/>
    </location>
</feature>
<dbReference type="KEGG" id="nso:NIASO_09985"/>
<evidence type="ECO:0000313" key="2">
    <source>
        <dbReference type="EMBL" id="AHF15397.1"/>
    </source>
</evidence>
<dbReference type="SUPFAM" id="SSF82693">
    <property type="entry name" value="Multidrug efflux transporter AcrB pore domain, PN1, PN2, PC1 and PC2 subdomains"/>
    <property type="match status" value="2"/>
</dbReference>
<dbReference type="Gene3D" id="3.30.70.1440">
    <property type="entry name" value="Multidrug efflux transporter AcrB pore domain"/>
    <property type="match status" value="1"/>
</dbReference>
<feature type="transmembrane region" description="Helical" evidence="1">
    <location>
        <begin position="555"/>
        <end position="574"/>
    </location>
</feature>
<dbReference type="HOGENOM" id="CLU_002755_1_2_10"/>
<keyword evidence="1" id="KW-1133">Transmembrane helix</keyword>
<keyword evidence="3" id="KW-1185">Reference proteome</keyword>
<feature type="transmembrane region" description="Helical" evidence="1">
    <location>
        <begin position="359"/>
        <end position="379"/>
    </location>
</feature>
<feature type="transmembrane region" description="Helical" evidence="1">
    <location>
        <begin position="951"/>
        <end position="972"/>
    </location>
</feature>
<dbReference type="SUPFAM" id="SSF82714">
    <property type="entry name" value="Multidrug efflux transporter AcrB TolC docking domain, DN and DC subdomains"/>
    <property type="match status" value="2"/>
</dbReference>
<feature type="transmembrane region" description="Helical" evidence="1">
    <location>
        <begin position="426"/>
        <end position="446"/>
    </location>
</feature>
<dbReference type="InterPro" id="IPR027463">
    <property type="entry name" value="AcrB_DN_DC_subdom"/>
</dbReference>
<keyword evidence="1" id="KW-0812">Transmembrane</keyword>
<dbReference type="Gene3D" id="3.30.2090.10">
    <property type="entry name" value="Multidrug efflux transporter AcrB TolC docking domain, DN and DC subdomains"/>
    <property type="match status" value="2"/>
</dbReference>
<dbReference type="PANTHER" id="PTHR32063">
    <property type="match status" value="1"/>
</dbReference>
<name>W0EX87_9BACT</name>
<dbReference type="Gene3D" id="3.30.70.1320">
    <property type="entry name" value="Multidrug efflux transporter AcrB pore domain like"/>
    <property type="match status" value="1"/>
</dbReference>
<reference evidence="2" key="1">
    <citation type="submission" date="2013-12" db="EMBL/GenBank/DDBJ databases">
        <authorList>
            <consortium name="DOE Joint Genome Institute"/>
            <person name="Eisen J."/>
            <person name="Huntemann M."/>
            <person name="Han J."/>
            <person name="Chen A."/>
            <person name="Kyrpides N."/>
            <person name="Mavromatis K."/>
            <person name="Markowitz V."/>
            <person name="Palaniappan K."/>
            <person name="Ivanova N."/>
            <person name="Schaumberg A."/>
            <person name="Pati A."/>
            <person name="Liolios K."/>
            <person name="Nordberg H.P."/>
            <person name="Cantor M.N."/>
            <person name="Hua S.X."/>
            <person name="Woyke T."/>
        </authorList>
    </citation>
    <scope>NUCLEOTIDE SEQUENCE [LARGE SCALE GENOMIC DNA]</scope>
    <source>
        <strain evidence="2">JS13-8</strain>
    </source>
</reference>
<dbReference type="OrthoDB" id="9758234at2"/>
<dbReference type="SUPFAM" id="SSF82866">
    <property type="entry name" value="Multidrug efflux transporter AcrB transmembrane domain"/>
    <property type="match status" value="2"/>
</dbReference>
<dbReference type="InterPro" id="IPR001036">
    <property type="entry name" value="Acrflvin-R"/>
</dbReference>
<feature type="transmembrane region" description="Helical" evidence="1">
    <location>
        <begin position="898"/>
        <end position="916"/>
    </location>
</feature>
<feature type="transmembrane region" description="Helical" evidence="1">
    <location>
        <begin position="385"/>
        <end position="406"/>
    </location>
</feature>
<dbReference type="STRING" id="929713.NIASO_09985"/>
<dbReference type="PRINTS" id="PR00702">
    <property type="entry name" value="ACRIFLAVINRP"/>
</dbReference>
<feature type="transmembrane region" description="Helical" evidence="1">
    <location>
        <begin position="333"/>
        <end position="352"/>
    </location>
</feature>
<dbReference type="Gene3D" id="1.20.1640.10">
    <property type="entry name" value="Multidrug efflux transporter AcrB transmembrane domain"/>
    <property type="match status" value="2"/>
</dbReference>
<dbReference type="GO" id="GO:0042910">
    <property type="term" value="F:xenobiotic transmembrane transporter activity"/>
    <property type="evidence" value="ECO:0007669"/>
    <property type="project" value="TreeGrafter"/>
</dbReference>
<evidence type="ECO:0000256" key="1">
    <source>
        <dbReference type="SAM" id="Phobius"/>
    </source>
</evidence>
<dbReference type="GO" id="GO:0005886">
    <property type="term" value="C:plasma membrane"/>
    <property type="evidence" value="ECO:0007669"/>
    <property type="project" value="TreeGrafter"/>
</dbReference>
<dbReference type="PANTHER" id="PTHR32063:SF8">
    <property type="entry name" value="CATION EFFLUX PROTEIN"/>
    <property type="match status" value="1"/>
</dbReference>
<dbReference type="AlphaFoldDB" id="W0EX87"/>
<keyword evidence="1" id="KW-0472">Membrane</keyword>
<dbReference type="EMBL" id="CP007035">
    <property type="protein sequence ID" value="AHF15397.1"/>
    <property type="molecule type" value="Genomic_DNA"/>
</dbReference>
<dbReference type="Pfam" id="PF00873">
    <property type="entry name" value="ACR_tran"/>
    <property type="match status" value="1"/>
</dbReference>
<dbReference type="Gene3D" id="3.30.70.1430">
    <property type="entry name" value="Multidrug efflux transporter AcrB pore domain"/>
    <property type="match status" value="2"/>
</dbReference>
<evidence type="ECO:0000313" key="3">
    <source>
        <dbReference type="Proteomes" id="UP000003586"/>
    </source>
</evidence>
<gene>
    <name evidence="2" type="ORF">NIASO_09985</name>
</gene>
<dbReference type="Proteomes" id="UP000003586">
    <property type="component" value="Chromosome"/>
</dbReference>
<feature type="transmembrane region" description="Helical" evidence="1">
    <location>
        <begin position="1031"/>
        <end position="1054"/>
    </location>
</feature>
<feature type="transmembrane region" description="Helical" evidence="1">
    <location>
        <begin position="923"/>
        <end position="945"/>
    </location>
</feature>
<feature type="transmembrane region" description="Helical" evidence="1">
    <location>
        <begin position="1000"/>
        <end position="1019"/>
    </location>
</feature>
<dbReference type="eggNOG" id="COG0841">
    <property type="taxonomic scope" value="Bacteria"/>
</dbReference>
<proteinExistence type="predicted"/>
<sequence length="1078" mass="117782">MLMIKAALKRPVTVIVLFAGLLLFSIMAIRSIPIDIFPKLNLPTIYVIESYGGMSPQQMEGFFATRMQDQFLYVNGIKNIESKNIQGLTLIKLSFYEGTNMAEASAQVALQVNRASKFFPPGALPPQVIRFDASSLPVGELVFSSKTKSLKEIYDLAVTRVRPMFATIPGLSAPPPFGANSRSIVVNVDPGKLRQYNVSPDQIVAAITKNNAMSPSGNLRVDSLMYVTTVNTLENNVEAFQKIPVITNGTNTVFMNQVATVSDAADVTVDYALINGKRSVYIPVVKTADASTWSVVQTLKKTIPEMKSLLPDDMDISYAFDQSVFVMNSVKSLMTEGALGALLTGLMVLLFLRDWRSSLVVIITIPVSVLGAVLFLNMMGQTVNIMTLSGLALAIGILVDQATVTIENIHQHLEMGKPKRQAILDACVEISFPLLLILLCILAVFAPSFVMSGVPKAMFLPLSLSIGFAMIVSYVAAQTLVPVISNWLLKAEKFQYHHNKEHAHAGLALDAAENRQVTLHEQEDEAHPEENSFFERIKIKFQKRIGKAMPKRKKIVWIYLAGTLLVVGLCFSVIGKDLLPKTNNGELQVRIKEPDGTRLEKTERTVKAILALIDSTTGGNVAISSAYVGLIPSSYGTSNLYVFNSGTHEAVLQLNLNEDYKTDLDDLKDKLRKVIEKDYPEVHISFEPIELTEKIMAQGASTPIEVRVAGKNFDNIKKYSEQLVDKLKQVSFLRDVAIVQPLHFPTVQINIDRLTLAQMGLSINDVSRSITDATSSSRFTEKIQWLDPKVAYTYQVQVEVPEYLMNSLEQLKSIPLIHGQSRPVLSDIATFSVVPLPGEYDRSGPRRFLTVSANIYKKDLGSAADAVNKAIKEMGTPPKGLVAEIKGMSSLLTETLSSLQNGLLVAIVVILLLLTANFQSFRLAVATLSTVPSVLMGAMLLLLATGATLNLQSYMGIIMSVGVSVANAILIVTNAESLRHEYHDPYKAATMAASIRMRPILMTSFAMIAGMIPMASGLGEAGDQSAPLGRAVIGGIIASTIAALYIVPLVYAWLQEKVSYQTPSLLPEDEVVFGQSEV</sequence>
<protein>
    <submittedName>
        <fullName evidence="2">Acriflavin resistance protein</fullName>
    </submittedName>
</protein>
<organism evidence="2 3">
    <name type="scientific">Niabella soli DSM 19437</name>
    <dbReference type="NCBI Taxonomy" id="929713"/>
    <lineage>
        <taxon>Bacteria</taxon>
        <taxon>Pseudomonadati</taxon>
        <taxon>Bacteroidota</taxon>
        <taxon>Chitinophagia</taxon>
        <taxon>Chitinophagales</taxon>
        <taxon>Chitinophagaceae</taxon>
        <taxon>Niabella</taxon>
    </lineage>
</organism>
<accession>W0EX87</accession>